<evidence type="ECO:0000256" key="5">
    <source>
        <dbReference type="ARBA" id="ARBA00023136"/>
    </source>
</evidence>
<keyword evidence="5" id="KW-0472">Membrane</keyword>
<comment type="subcellular location">
    <subcellularLocation>
        <location evidence="1">Membrane</location>
        <topology evidence="1">Multi-pass membrane protein</topology>
    </subcellularLocation>
</comment>
<evidence type="ECO:0000256" key="1">
    <source>
        <dbReference type="ARBA" id="ARBA00004141"/>
    </source>
</evidence>
<dbReference type="OrthoDB" id="5974934at2759"/>
<evidence type="ECO:0000313" key="6">
    <source>
        <dbReference type="EMBL" id="CAB4033982.1"/>
    </source>
</evidence>
<comment type="similarity">
    <text evidence="2">Belongs to the ZIP transporter (TC 2.A.5) family.</text>
</comment>
<comment type="caution">
    <text evidence="6">The sequence shown here is derived from an EMBL/GenBank/DDBJ whole genome shotgun (WGS) entry which is preliminary data.</text>
</comment>
<protein>
    <submittedName>
        <fullName evidence="6">Zinc transporter ZIP10-like isoform X1</fullName>
    </submittedName>
</protein>
<gene>
    <name evidence="6" type="ORF">PACLA_8A088454</name>
</gene>
<dbReference type="GO" id="GO:0140410">
    <property type="term" value="F:monoatomic cation:bicarbonate symporter activity"/>
    <property type="evidence" value="ECO:0007669"/>
    <property type="project" value="TreeGrafter"/>
</dbReference>
<feature type="non-terminal residue" evidence="6">
    <location>
        <position position="1"/>
    </location>
</feature>
<keyword evidence="4" id="KW-1133">Transmembrane helix</keyword>
<evidence type="ECO:0000313" key="7">
    <source>
        <dbReference type="Proteomes" id="UP001152795"/>
    </source>
</evidence>
<dbReference type="AlphaFoldDB" id="A0A7D9JRT1"/>
<dbReference type="GO" id="GO:0005886">
    <property type="term" value="C:plasma membrane"/>
    <property type="evidence" value="ECO:0007669"/>
    <property type="project" value="TreeGrafter"/>
</dbReference>
<feature type="non-terminal residue" evidence="6">
    <location>
        <position position="245"/>
    </location>
</feature>
<dbReference type="InterPro" id="IPR050799">
    <property type="entry name" value="ZIP_Transporter"/>
</dbReference>
<dbReference type="InterPro" id="IPR003689">
    <property type="entry name" value="ZIP"/>
</dbReference>
<name>A0A7D9JRT1_PARCT</name>
<dbReference type="Proteomes" id="UP001152795">
    <property type="component" value="Unassembled WGS sequence"/>
</dbReference>
<dbReference type="PANTHER" id="PTHR12191">
    <property type="entry name" value="SOLUTE CARRIER FAMILY 39"/>
    <property type="match status" value="1"/>
</dbReference>
<reference evidence="6" key="1">
    <citation type="submission" date="2020-04" db="EMBL/GenBank/DDBJ databases">
        <authorList>
            <person name="Alioto T."/>
            <person name="Alioto T."/>
            <person name="Gomez Garrido J."/>
        </authorList>
    </citation>
    <scope>NUCLEOTIDE SEQUENCE</scope>
    <source>
        <strain evidence="6">A484AB</strain>
    </source>
</reference>
<keyword evidence="7" id="KW-1185">Reference proteome</keyword>
<sequence>WGYSVLAVAIISLLSLVGVAIIPFMNRIFYKISLVFFIALAIGTLAGDALLHLFPHALGFHASHDHAHGTGSSDESEERDHLWKFLVATAAIYGFFLFETITHLILGKSGHSHQVEHTPEENNVIGVESRTEYRNESCVLTNMAYINDESENQRSHNDKIITTKKEKAAVIENGCDGISPEKSSAIKKNGEEKKSISSVAWNIIVGDTMHNIADGIAIGIAFSNSISGGVSTSIAVFCHELPHEL</sequence>
<dbReference type="GO" id="GO:0071578">
    <property type="term" value="P:zinc ion import across plasma membrane"/>
    <property type="evidence" value="ECO:0007669"/>
    <property type="project" value="TreeGrafter"/>
</dbReference>
<proteinExistence type="inferred from homology"/>
<dbReference type="PANTHER" id="PTHR12191:SF37">
    <property type="entry name" value="ZINC TRANSPORTER FOI"/>
    <property type="match status" value="1"/>
</dbReference>
<dbReference type="GO" id="GO:0030003">
    <property type="term" value="P:intracellular monoatomic cation homeostasis"/>
    <property type="evidence" value="ECO:0007669"/>
    <property type="project" value="TreeGrafter"/>
</dbReference>
<accession>A0A7D9JRT1</accession>
<evidence type="ECO:0000256" key="4">
    <source>
        <dbReference type="ARBA" id="ARBA00022989"/>
    </source>
</evidence>
<evidence type="ECO:0000256" key="2">
    <source>
        <dbReference type="ARBA" id="ARBA00006939"/>
    </source>
</evidence>
<keyword evidence="3" id="KW-0812">Transmembrane</keyword>
<dbReference type="Pfam" id="PF02535">
    <property type="entry name" value="Zip"/>
    <property type="match status" value="1"/>
</dbReference>
<dbReference type="EMBL" id="CACRXK020019713">
    <property type="protein sequence ID" value="CAB4033982.1"/>
    <property type="molecule type" value="Genomic_DNA"/>
</dbReference>
<dbReference type="GO" id="GO:0005385">
    <property type="term" value="F:zinc ion transmembrane transporter activity"/>
    <property type="evidence" value="ECO:0007669"/>
    <property type="project" value="TreeGrafter"/>
</dbReference>
<evidence type="ECO:0000256" key="3">
    <source>
        <dbReference type="ARBA" id="ARBA00022692"/>
    </source>
</evidence>
<organism evidence="6 7">
    <name type="scientific">Paramuricea clavata</name>
    <name type="common">Red gorgonian</name>
    <name type="synonym">Violescent sea-whip</name>
    <dbReference type="NCBI Taxonomy" id="317549"/>
    <lineage>
        <taxon>Eukaryota</taxon>
        <taxon>Metazoa</taxon>
        <taxon>Cnidaria</taxon>
        <taxon>Anthozoa</taxon>
        <taxon>Octocorallia</taxon>
        <taxon>Malacalcyonacea</taxon>
        <taxon>Plexauridae</taxon>
        <taxon>Paramuricea</taxon>
    </lineage>
</organism>